<comment type="caution">
    <text evidence="1">The sequence shown here is derived from an EMBL/GenBank/DDBJ whole genome shotgun (WGS) entry which is preliminary data.</text>
</comment>
<organism evidence="1 2">
    <name type="scientific">Streptomyces aurantiacus JA 4570</name>
    <dbReference type="NCBI Taxonomy" id="1286094"/>
    <lineage>
        <taxon>Bacteria</taxon>
        <taxon>Bacillati</taxon>
        <taxon>Actinomycetota</taxon>
        <taxon>Actinomycetes</taxon>
        <taxon>Kitasatosporales</taxon>
        <taxon>Streptomycetaceae</taxon>
        <taxon>Streptomyces</taxon>
        <taxon>Streptomyces aurantiacus group</taxon>
    </lineage>
</organism>
<dbReference type="Proteomes" id="UP000014629">
    <property type="component" value="Unassembled WGS sequence"/>
</dbReference>
<dbReference type="AlphaFoldDB" id="S3ZV91"/>
<gene>
    <name evidence="1" type="ORF">STRAU_4598</name>
</gene>
<dbReference type="PATRIC" id="fig|1286094.4.peg.4545"/>
<dbReference type="EMBL" id="AOPZ01000238">
    <property type="protein sequence ID" value="EPH42340.1"/>
    <property type="molecule type" value="Genomic_DNA"/>
</dbReference>
<accession>S3ZV91</accession>
<evidence type="ECO:0000313" key="1">
    <source>
        <dbReference type="EMBL" id="EPH42340.1"/>
    </source>
</evidence>
<sequence>MIDHRRRRRVPHGRFGIEVHPSTDSRYTDSFGCGGLTQGGAAVWCG</sequence>
<keyword evidence="2" id="KW-1185">Reference proteome</keyword>
<protein>
    <submittedName>
        <fullName evidence="1">Uncharacterized protein</fullName>
    </submittedName>
</protein>
<evidence type="ECO:0000313" key="2">
    <source>
        <dbReference type="Proteomes" id="UP000014629"/>
    </source>
</evidence>
<proteinExistence type="predicted"/>
<reference evidence="1 2" key="1">
    <citation type="submission" date="2013-02" db="EMBL/GenBank/DDBJ databases">
        <title>Draft Genome Sequence of Streptomyces aurantiacus, Which Produces Setomimycin.</title>
        <authorList>
            <person name="Gruening B.A."/>
            <person name="Praeg A."/>
            <person name="Erxleben A."/>
            <person name="Guenther S."/>
            <person name="Mueller M."/>
        </authorList>
    </citation>
    <scope>NUCLEOTIDE SEQUENCE [LARGE SCALE GENOMIC DNA]</scope>
    <source>
        <strain evidence="1 2">JA 4570</strain>
    </source>
</reference>
<name>S3ZV91_9ACTN</name>